<dbReference type="EMBL" id="MGIL01000013">
    <property type="protein sequence ID" value="OGM88275.1"/>
    <property type="molecule type" value="Genomic_DNA"/>
</dbReference>
<proteinExistence type="predicted"/>
<keyword evidence="1" id="KW-0472">Membrane</keyword>
<dbReference type="InterPro" id="IPR052948">
    <property type="entry name" value="Low_temp-induced_all0457"/>
</dbReference>
<organism evidence="2 3">
    <name type="scientific">Candidatus Woesebacteria bacterium RIFOXYD1_FULL_43_18</name>
    <dbReference type="NCBI Taxonomy" id="1802551"/>
    <lineage>
        <taxon>Bacteria</taxon>
        <taxon>Candidatus Woeseibacteriota</taxon>
    </lineage>
</organism>
<evidence type="ECO:0000313" key="2">
    <source>
        <dbReference type="EMBL" id="OGM88275.1"/>
    </source>
</evidence>
<comment type="caution">
    <text evidence="2">The sequence shown here is derived from an EMBL/GenBank/DDBJ whole genome shotgun (WGS) entry which is preliminary data.</text>
</comment>
<evidence type="ECO:0008006" key="4">
    <source>
        <dbReference type="Google" id="ProtNLM"/>
    </source>
</evidence>
<feature type="transmembrane region" description="Helical" evidence="1">
    <location>
        <begin position="76"/>
        <end position="100"/>
    </location>
</feature>
<gene>
    <name evidence="2" type="ORF">A2573_02565</name>
</gene>
<dbReference type="PANTHER" id="PTHR36109">
    <property type="entry name" value="MEMBRANE PROTEIN-RELATED"/>
    <property type="match status" value="1"/>
</dbReference>
<dbReference type="Proteomes" id="UP000177596">
    <property type="component" value="Unassembled WGS sequence"/>
</dbReference>
<protein>
    <recommendedName>
        <fullName evidence="4">General stress protein 17M-like domain-containing protein</fullName>
    </recommendedName>
</protein>
<feature type="transmembrane region" description="Helical" evidence="1">
    <location>
        <begin position="112"/>
        <end position="140"/>
    </location>
</feature>
<name>A0A1F8DKF1_9BACT</name>
<reference evidence="2 3" key="1">
    <citation type="journal article" date="2016" name="Nat. Commun.">
        <title>Thousands of microbial genomes shed light on interconnected biogeochemical processes in an aquifer system.</title>
        <authorList>
            <person name="Anantharaman K."/>
            <person name="Brown C.T."/>
            <person name="Hug L.A."/>
            <person name="Sharon I."/>
            <person name="Castelle C.J."/>
            <person name="Probst A.J."/>
            <person name="Thomas B.C."/>
            <person name="Singh A."/>
            <person name="Wilkins M.J."/>
            <person name="Karaoz U."/>
            <person name="Brodie E.L."/>
            <person name="Williams K.H."/>
            <person name="Hubbard S.S."/>
            <person name="Banfield J.F."/>
        </authorList>
    </citation>
    <scope>NUCLEOTIDE SEQUENCE [LARGE SCALE GENOMIC DNA]</scope>
</reference>
<dbReference type="AlphaFoldDB" id="A0A1F8DKF1"/>
<evidence type="ECO:0000256" key="1">
    <source>
        <dbReference type="SAM" id="Phobius"/>
    </source>
</evidence>
<sequence length="194" mass="19411">MAGLKKLGGDTNMHKLLFGIFKSPGHANEAIADLKESGIKDDKISVIVQDAVVSQQISGAKPTTGEKAAGGAAGGAVTGAALGALLGFLVGTTAITIPVLGPILVAGPFAGLLGLTGAASATVAGALTGGLAGGLVGALVKLGIPESEAKIYEERVKSGEILVIVSANSDEEHRNAENILDSHEAEEIRYYTIG</sequence>
<keyword evidence="1" id="KW-1133">Transmembrane helix</keyword>
<dbReference type="PANTHER" id="PTHR36109:SF2">
    <property type="entry name" value="MEMBRANE PROTEIN"/>
    <property type="match status" value="1"/>
</dbReference>
<accession>A0A1F8DKF1</accession>
<keyword evidence="1" id="KW-0812">Transmembrane</keyword>
<evidence type="ECO:0000313" key="3">
    <source>
        <dbReference type="Proteomes" id="UP000177596"/>
    </source>
</evidence>